<dbReference type="Pfam" id="PF00589">
    <property type="entry name" value="Phage_integrase"/>
    <property type="match status" value="1"/>
</dbReference>
<dbReference type="PANTHER" id="PTHR30349">
    <property type="entry name" value="PHAGE INTEGRASE-RELATED"/>
    <property type="match status" value="1"/>
</dbReference>
<feature type="domain" description="Tyr recombinase" evidence="5">
    <location>
        <begin position="155"/>
        <end position="329"/>
    </location>
</feature>
<evidence type="ECO:0000313" key="7">
    <source>
        <dbReference type="EMBL" id="KGQ31204.1"/>
    </source>
</evidence>
<reference evidence="7 8" key="1">
    <citation type="submission" date="2014-08" db="EMBL/GenBank/DDBJ databases">
        <title>Chaperone-usher fimbriae in a diverse selection of Gallibacterium genomes.</title>
        <authorList>
            <person name="Kudirkiene E."/>
            <person name="Bager R.J."/>
            <person name="Johnson T.J."/>
            <person name="Bojesen A.M."/>
        </authorList>
    </citation>
    <scope>NUCLEOTIDE SEQUENCE [LARGE SCALE GENOMIC DNA]</scope>
    <source>
        <strain evidence="7 8">CCM5976</strain>
    </source>
</reference>
<evidence type="ECO:0000313" key="8">
    <source>
        <dbReference type="Proteomes" id="UP000030418"/>
    </source>
</evidence>
<dbReference type="InterPro" id="IPR044068">
    <property type="entry name" value="CB"/>
</dbReference>
<sequence length="329" mass="37887">MATFIKRNGRWRAQIRKKGVSKSRTFRTKSEAIVWANNIEAQIDTGLYLDVVDVPFYAVIDRYIEEVTPRKRGARKEAQVLCRFQRLPVAQKSLKDISDLDFIRWRDDRLKSVSPSTVRREWSTLSNIFNVAINEWKLLHANPMKGIRKPAAAKPRTRRYSQAEIKALLDNSGFSFDEVPTTATARVGAAILFAIETAMRAGEIVGLTWNNVYFEDRIAHLPQTKNGWSRDVPLSKTAIAILQLLKQMRRDDSVFQLKSSQLDALFRKLKKRLMIDDLHFHDTRREALTRLAEKVDVMTLAKISGHRDLSILQNTYYAPDMKKVSLLLD</sequence>
<dbReference type="RefSeq" id="WP_039135885.1">
    <property type="nucleotide sequence ID" value="NZ_JPXY01000035.1"/>
</dbReference>
<evidence type="ECO:0000256" key="1">
    <source>
        <dbReference type="ARBA" id="ARBA00022908"/>
    </source>
</evidence>
<evidence type="ECO:0000259" key="6">
    <source>
        <dbReference type="PROSITE" id="PS51900"/>
    </source>
</evidence>
<name>A0A0A2Y145_9PAST</name>
<dbReference type="InterPro" id="IPR013762">
    <property type="entry name" value="Integrase-like_cat_sf"/>
</dbReference>
<keyword evidence="3" id="KW-0233">DNA recombination</keyword>
<proteinExistence type="predicted"/>
<dbReference type="Proteomes" id="UP000030418">
    <property type="component" value="Unassembled WGS sequence"/>
</dbReference>
<dbReference type="PROSITE" id="PS51898">
    <property type="entry name" value="TYR_RECOMBINASE"/>
    <property type="match status" value="1"/>
</dbReference>
<keyword evidence="2 4" id="KW-0238">DNA-binding</keyword>
<evidence type="ECO:0000259" key="5">
    <source>
        <dbReference type="PROSITE" id="PS51898"/>
    </source>
</evidence>
<organism evidence="7 8">
    <name type="scientific">Gallibacterium genomosp. 2</name>
    <dbReference type="NCBI Taxonomy" id="155517"/>
    <lineage>
        <taxon>Bacteria</taxon>
        <taxon>Pseudomonadati</taxon>
        <taxon>Pseudomonadota</taxon>
        <taxon>Gammaproteobacteria</taxon>
        <taxon>Pasteurellales</taxon>
        <taxon>Pasteurellaceae</taxon>
        <taxon>Gallibacterium</taxon>
    </lineage>
</organism>
<dbReference type="InterPro" id="IPR011010">
    <property type="entry name" value="DNA_brk_join_enz"/>
</dbReference>
<dbReference type="Gene3D" id="1.10.443.10">
    <property type="entry name" value="Intergrase catalytic core"/>
    <property type="match status" value="1"/>
</dbReference>
<dbReference type="InterPro" id="IPR050090">
    <property type="entry name" value="Tyrosine_recombinase_XerCD"/>
</dbReference>
<keyword evidence="8" id="KW-1185">Reference proteome</keyword>
<dbReference type="InterPro" id="IPR010998">
    <property type="entry name" value="Integrase_recombinase_N"/>
</dbReference>
<evidence type="ECO:0000256" key="2">
    <source>
        <dbReference type="ARBA" id="ARBA00023125"/>
    </source>
</evidence>
<dbReference type="EMBL" id="JPXY01000035">
    <property type="protein sequence ID" value="KGQ31204.1"/>
    <property type="molecule type" value="Genomic_DNA"/>
</dbReference>
<keyword evidence="1" id="KW-0229">DNA integration</keyword>
<gene>
    <name evidence="7" type="ORF">P375_07955</name>
</gene>
<dbReference type="GO" id="GO:0006310">
    <property type="term" value="P:DNA recombination"/>
    <property type="evidence" value="ECO:0007669"/>
    <property type="project" value="UniProtKB-KW"/>
</dbReference>
<dbReference type="CDD" id="cd00796">
    <property type="entry name" value="INT_Rci_Hp1_C"/>
    <property type="match status" value="1"/>
</dbReference>
<dbReference type="GO" id="GO:0003677">
    <property type="term" value="F:DNA binding"/>
    <property type="evidence" value="ECO:0007669"/>
    <property type="project" value="UniProtKB-UniRule"/>
</dbReference>
<feature type="domain" description="Core-binding (CB)" evidence="6">
    <location>
        <begin position="54"/>
        <end position="133"/>
    </location>
</feature>
<dbReference type="PROSITE" id="PS51900">
    <property type="entry name" value="CB"/>
    <property type="match status" value="1"/>
</dbReference>
<dbReference type="AlphaFoldDB" id="A0A0A2Y145"/>
<accession>A0A0A2Y145</accession>
<evidence type="ECO:0000256" key="3">
    <source>
        <dbReference type="ARBA" id="ARBA00023172"/>
    </source>
</evidence>
<evidence type="ECO:0000256" key="4">
    <source>
        <dbReference type="PROSITE-ProRule" id="PRU01248"/>
    </source>
</evidence>
<dbReference type="SUPFAM" id="SSF56349">
    <property type="entry name" value="DNA breaking-rejoining enzymes"/>
    <property type="match status" value="1"/>
</dbReference>
<dbReference type="InterPro" id="IPR002104">
    <property type="entry name" value="Integrase_catalytic"/>
</dbReference>
<dbReference type="Gene3D" id="1.10.150.130">
    <property type="match status" value="1"/>
</dbReference>
<comment type="caution">
    <text evidence="7">The sequence shown here is derived from an EMBL/GenBank/DDBJ whole genome shotgun (WGS) entry which is preliminary data.</text>
</comment>
<protein>
    <submittedName>
        <fullName evidence="7">Integrase</fullName>
    </submittedName>
</protein>
<dbReference type="PANTHER" id="PTHR30349:SF94">
    <property type="entry name" value="INTEGRASE_RECOMBINASE HI_1414-RELATED"/>
    <property type="match status" value="1"/>
</dbReference>
<dbReference type="GO" id="GO:0015074">
    <property type="term" value="P:DNA integration"/>
    <property type="evidence" value="ECO:0007669"/>
    <property type="project" value="UniProtKB-KW"/>
</dbReference>